<keyword evidence="3" id="KW-1185">Reference proteome</keyword>
<dbReference type="EMBL" id="BAABJO010000012">
    <property type="protein sequence ID" value="GAA5123879.1"/>
    <property type="molecule type" value="Genomic_DNA"/>
</dbReference>
<feature type="domain" description="NAD-dependent epimerase/dehydratase" evidence="1">
    <location>
        <begin position="3"/>
        <end position="250"/>
    </location>
</feature>
<comment type="caution">
    <text evidence="2">The sequence shown here is derived from an EMBL/GenBank/DDBJ whole genome shotgun (WGS) entry which is preliminary data.</text>
</comment>
<name>A0ABP9NKH4_9PSEU</name>
<evidence type="ECO:0000313" key="2">
    <source>
        <dbReference type="EMBL" id="GAA5123879.1"/>
    </source>
</evidence>
<dbReference type="RefSeq" id="WP_345606300.1">
    <property type="nucleotide sequence ID" value="NZ_BAABJO010000012.1"/>
</dbReference>
<accession>A0ABP9NKH4</accession>
<dbReference type="Gene3D" id="3.40.50.720">
    <property type="entry name" value="NAD(P)-binding Rossmann-like Domain"/>
    <property type="match status" value="1"/>
</dbReference>
<gene>
    <name evidence="2" type="ORF">GCM10023320_36220</name>
</gene>
<sequence length="333" mass="35647">MRIAVTGTSGRIGATVAEQLLARGHQVTGLDLVEPREPLAGVDHIVGDLGELPRSDPRLAGVSAVAHLGALMSWDDADAERLFAANVTATMSLLRALEGSAVRRFVLASSGEVYPENAPAYQPLDERHPRQPTTWYGATKVLAEDLVEFAGRKFGWSTVCLRFSHTQHPAEILDPDSFFSGPRFFASRRLLRERANGNAPVVAQLAPYEDDDSVLLAARREDGEPVRMGILAASDLARGVVLALEAGTSGHEVIGLGPDESTDLGRFARELAAAAGLGVVEVTLPVTAPSYVTSNARAREVLGFRPEIDRARFVELAVQARRSAGRGLRSGAR</sequence>
<dbReference type="Proteomes" id="UP001500804">
    <property type="component" value="Unassembled WGS sequence"/>
</dbReference>
<evidence type="ECO:0000259" key="1">
    <source>
        <dbReference type="Pfam" id="PF01370"/>
    </source>
</evidence>
<dbReference type="PANTHER" id="PTHR43245">
    <property type="entry name" value="BIFUNCTIONAL POLYMYXIN RESISTANCE PROTEIN ARNA"/>
    <property type="match status" value="1"/>
</dbReference>
<dbReference type="Gene3D" id="3.90.25.60">
    <property type="match status" value="1"/>
</dbReference>
<dbReference type="InterPro" id="IPR050177">
    <property type="entry name" value="Lipid_A_modif_metabolic_enz"/>
</dbReference>
<organism evidence="2 3">
    <name type="scientific">Pseudonocardia adelaidensis</name>
    <dbReference type="NCBI Taxonomy" id="648754"/>
    <lineage>
        <taxon>Bacteria</taxon>
        <taxon>Bacillati</taxon>
        <taxon>Actinomycetota</taxon>
        <taxon>Actinomycetes</taxon>
        <taxon>Pseudonocardiales</taxon>
        <taxon>Pseudonocardiaceae</taxon>
        <taxon>Pseudonocardia</taxon>
    </lineage>
</organism>
<reference evidence="3" key="1">
    <citation type="journal article" date="2019" name="Int. J. Syst. Evol. Microbiol.">
        <title>The Global Catalogue of Microorganisms (GCM) 10K type strain sequencing project: providing services to taxonomists for standard genome sequencing and annotation.</title>
        <authorList>
            <consortium name="The Broad Institute Genomics Platform"/>
            <consortium name="The Broad Institute Genome Sequencing Center for Infectious Disease"/>
            <person name="Wu L."/>
            <person name="Ma J."/>
        </authorList>
    </citation>
    <scope>NUCLEOTIDE SEQUENCE [LARGE SCALE GENOMIC DNA]</scope>
    <source>
        <strain evidence="3">JCM 18302</strain>
    </source>
</reference>
<dbReference type="InterPro" id="IPR001509">
    <property type="entry name" value="Epimerase_deHydtase"/>
</dbReference>
<evidence type="ECO:0000313" key="3">
    <source>
        <dbReference type="Proteomes" id="UP001500804"/>
    </source>
</evidence>
<dbReference type="InterPro" id="IPR036291">
    <property type="entry name" value="NAD(P)-bd_dom_sf"/>
</dbReference>
<proteinExistence type="predicted"/>
<protein>
    <submittedName>
        <fullName evidence="2">NAD(P)-dependent oxidoreductase</fullName>
    </submittedName>
</protein>
<dbReference type="Pfam" id="PF01370">
    <property type="entry name" value="Epimerase"/>
    <property type="match status" value="1"/>
</dbReference>
<dbReference type="SUPFAM" id="SSF51735">
    <property type="entry name" value="NAD(P)-binding Rossmann-fold domains"/>
    <property type="match status" value="1"/>
</dbReference>